<dbReference type="Gene3D" id="3.40.50.1820">
    <property type="entry name" value="alpha/beta hydrolase"/>
    <property type="match status" value="1"/>
</dbReference>
<keyword evidence="2" id="KW-0378">Hydrolase</keyword>
<dbReference type="OrthoDB" id="556502at2"/>
<dbReference type="InterPro" id="IPR012908">
    <property type="entry name" value="PGAP1-ab_dom-like"/>
</dbReference>
<reference evidence="3" key="1">
    <citation type="submission" date="2016-12" db="EMBL/GenBank/DDBJ databases">
        <authorList>
            <person name="Rodrigo-Torres L."/>
            <person name="Arahal R.D."/>
            <person name="Lucena T."/>
        </authorList>
    </citation>
    <scope>NUCLEOTIDE SEQUENCE [LARGE SCALE GENOMIC DNA]</scope>
</reference>
<dbReference type="EMBL" id="FRFG01000009">
    <property type="protein sequence ID" value="SHO54929.1"/>
    <property type="molecule type" value="Genomic_DNA"/>
</dbReference>
<protein>
    <submittedName>
        <fullName evidence="2">Alpha/beta hydrolase family protein</fullName>
    </submittedName>
</protein>
<evidence type="ECO:0000313" key="2">
    <source>
        <dbReference type="EMBL" id="SHO54929.1"/>
    </source>
</evidence>
<dbReference type="PANTHER" id="PTHR37946">
    <property type="entry name" value="SLL1969 PROTEIN"/>
    <property type="match status" value="1"/>
</dbReference>
<accession>A0A1M7YQQ2</accession>
<evidence type="ECO:0000259" key="1">
    <source>
        <dbReference type="Pfam" id="PF07819"/>
    </source>
</evidence>
<dbReference type="GO" id="GO:0016787">
    <property type="term" value="F:hydrolase activity"/>
    <property type="evidence" value="ECO:0007669"/>
    <property type="project" value="UniProtKB-KW"/>
</dbReference>
<organism evidence="2 3">
    <name type="scientific">Vibrio quintilis</name>
    <dbReference type="NCBI Taxonomy" id="1117707"/>
    <lineage>
        <taxon>Bacteria</taxon>
        <taxon>Pseudomonadati</taxon>
        <taxon>Pseudomonadota</taxon>
        <taxon>Gammaproteobacteria</taxon>
        <taxon>Vibrionales</taxon>
        <taxon>Vibrionaceae</taxon>
        <taxon>Vibrio</taxon>
    </lineage>
</organism>
<dbReference type="RefSeq" id="WP_073579834.1">
    <property type="nucleotide sequence ID" value="NZ_AP024897.1"/>
</dbReference>
<gene>
    <name evidence="2" type="ORF">VQ7734_00648</name>
</gene>
<dbReference type="Proteomes" id="UP000184600">
    <property type="component" value="Unassembled WGS sequence"/>
</dbReference>
<dbReference type="InterPro" id="IPR029058">
    <property type="entry name" value="AB_hydrolase_fold"/>
</dbReference>
<evidence type="ECO:0000313" key="3">
    <source>
        <dbReference type="Proteomes" id="UP000184600"/>
    </source>
</evidence>
<name>A0A1M7YQQ2_9VIBR</name>
<feature type="domain" description="GPI inositol-deacylase PGAP1-like alpha/beta" evidence="1">
    <location>
        <begin position="60"/>
        <end position="111"/>
    </location>
</feature>
<sequence>MKVILIHGLYMHGMVMQPLSQLLAKRGYETDVISYNSVSIEEDDVFQSIDSLIDPSGPNILIGHSLGGLMIKHYLKARQMTTAQVSHVVAIGSPLQGASIVDAIQALGLGQILGNSTDYGLENHSGEWNFPQKLGCIAGTMAIGFRPLLINSAHPSDGTVTLEETKITGMTDHLEINHTHTSLIFSNEVAEQIDYFIRYNCFFRQPEESTA</sequence>
<proteinExistence type="predicted"/>
<keyword evidence="3" id="KW-1185">Reference proteome</keyword>
<dbReference type="PANTHER" id="PTHR37946:SF1">
    <property type="entry name" value="SLL1969 PROTEIN"/>
    <property type="match status" value="1"/>
</dbReference>
<dbReference type="STRING" id="1117707.VQ7734_00648"/>
<dbReference type="AlphaFoldDB" id="A0A1M7YQQ2"/>
<dbReference type="SUPFAM" id="SSF53474">
    <property type="entry name" value="alpha/beta-Hydrolases"/>
    <property type="match status" value="1"/>
</dbReference>
<dbReference type="Pfam" id="PF07819">
    <property type="entry name" value="PGAP1"/>
    <property type="match status" value="1"/>
</dbReference>